<protein>
    <submittedName>
        <fullName evidence="2">Uncharacterized protein</fullName>
    </submittedName>
</protein>
<sequence length="663" mass="72895">MGINSSEANPFIQLHAHPQAVSEANLAQINLWLAEYPYCQSLRFLSAKASANRADAEELLAKAAVFAPRREVLFQFINSTESFATDAVVLDENLEQTAQLEEIIEPKNDMGQAFGADLNYYKVDETESVEDLNAPNEIADAHTEETVLAVADDEAYTEEPTFEEAEQHLVAEAPDVNENTSENEAEASLAEDENVVMANDGKAEFSTTTAEIKENDTVAEQALNSTDAPQVETIDENIGEVEQHLNDEEKETSVAVEGVSGDDDLPETQNSEHQTDAAEEDLLMKPATEISAELPEEAATAEASSTPGTVSADEANEEQAPGIETEQQQSADEYAENAPEIEQEEAHTVENGEITALDKVENLEPQGTEDSGELEITAITQNAAYGAESNISRDVEAASPDVESIETGDTEEYSEEQETADTESEAENGTASAETVEKGTAKDELIFESPAASDFFAFAQAESASAVEEQEKPAEEDAIPASAEAEKPKEDLSQYNDERMPYTFLWWLNKTRQEHASNTQPYAKVKPVVHTSKPQAAEEASLNHQIAENIFQLRGAEELGADTHHTANVPFDFRKKEFQIIEKFIKEEPQIKPPAANKIDTENKAKKSSEDANEVVSETLAKIYVEQMLYHKALDVYKKLSLKYPEKSAYFASQIKYLELKVN</sequence>
<feature type="compositionally biased region" description="Basic and acidic residues" evidence="1">
    <location>
        <begin position="484"/>
        <end position="495"/>
    </location>
</feature>
<organism evidence="2 3">
    <name type="scientific">Pelobium manganitolerans</name>
    <dbReference type="NCBI Taxonomy" id="1842495"/>
    <lineage>
        <taxon>Bacteria</taxon>
        <taxon>Pseudomonadati</taxon>
        <taxon>Bacteroidota</taxon>
        <taxon>Sphingobacteriia</taxon>
        <taxon>Sphingobacteriales</taxon>
        <taxon>Sphingobacteriaceae</taxon>
        <taxon>Pelobium</taxon>
    </lineage>
</organism>
<feature type="region of interest" description="Disordered" evidence="1">
    <location>
        <begin position="244"/>
        <end position="351"/>
    </location>
</feature>
<evidence type="ECO:0000313" key="3">
    <source>
        <dbReference type="Proteomes" id="UP000283433"/>
    </source>
</evidence>
<feature type="compositionally biased region" description="Acidic residues" evidence="1">
    <location>
        <begin position="181"/>
        <end position="194"/>
    </location>
</feature>
<keyword evidence="3" id="KW-1185">Reference proteome</keyword>
<gene>
    <name evidence="2" type="ORF">BCY91_00270</name>
</gene>
<accession>A0A419SBA6</accession>
<name>A0A419SBA6_9SPHI</name>
<dbReference type="Proteomes" id="UP000283433">
    <property type="component" value="Unassembled WGS sequence"/>
</dbReference>
<feature type="compositionally biased region" description="Low complexity" evidence="1">
    <location>
        <begin position="291"/>
        <end position="307"/>
    </location>
</feature>
<feature type="region of interest" description="Disordered" evidence="1">
    <location>
        <begin position="172"/>
        <end position="194"/>
    </location>
</feature>
<dbReference type="OrthoDB" id="594666at2"/>
<dbReference type="AlphaFoldDB" id="A0A419SBA6"/>
<feature type="compositionally biased region" description="Acidic residues" evidence="1">
    <location>
        <begin position="403"/>
        <end position="426"/>
    </location>
</feature>
<feature type="compositionally biased region" description="Basic and acidic residues" evidence="1">
    <location>
        <begin position="435"/>
        <end position="445"/>
    </location>
</feature>
<evidence type="ECO:0000313" key="2">
    <source>
        <dbReference type="EMBL" id="RKD20099.1"/>
    </source>
</evidence>
<feature type="region of interest" description="Disordered" evidence="1">
    <location>
        <begin position="386"/>
        <end position="445"/>
    </location>
</feature>
<comment type="caution">
    <text evidence="2">The sequence shown here is derived from an EMBL/GenBank/DDBJ whole genome shotgun (WGS) entry which is preliminary data.</text>
</comment>
<reference evidence="2 3" key="1">
    <citation type="submission" date="2016-07" db="EMBL/GenBank/DDBJ databases">
        <title>Genome of Pelobium manganitolerans.</title>
        <authorList>
            <person name="Wu S."/>
            <person name="Wang G."/>
        </authorList>
    </citation>
    <scope>NUCLEOTIDE SEQUENCE [LARGE SCALE GENOMIC DNA]</scope>
    <source>
        <strain evidence="2 3">YS-25</strain>
    </source>
</reference>
<proteinExistence type="predicted"/>
<feature type="region of interest" description="Disordered" evidence="1">
    <location>
        <begin position="461"/>
        <end position="495"/>
    </location>
</feature>
<feature type="compositionally biased region" description="Acidic residues" evidence="1">
    <location>
        <begin position="333"/>
        <end position="343"/>
    </location>
</feature>
<dbReference type="RefSeq" id="WP_120180015.1">
    <property type="nucleotide sequence ID" value="NZ_MBTA01000001.1"/>
</dbReference>
<evidence type="ECO:0000256" key="1">
    <source>
        <dbReference type="SAM" id="MobiDB-lite"/>
    </source>
</evidence>
<dbReference type="EMBL" id="MBTA01000001">
    <property type="protein sequence ID" value="RKD20099.1"/>
    <property type="molecule type" value="Genomic_DNA"/>
</dbReference>